<dbReference type="Pfam" id="PF08664">
    <property type="entry name" value="YcbB"/>
    <property type="match status" value="1"/>
</dbReference>
<feature type="domain" description="Response regulatory" evidence="2">
    <location>
        <begin position="4"/>
        <end position="120"/>
    </location>
</feature>
<gene>
    <name evidence="3" type="ORF">GC102_16095</name>
</gene>
<dbReference type="InterPro" id="IPR013972">
    <property type="entry name" value="YcbB"/>
</dbReference>
<organism evidence="3 4">
    <name type="scientific">Paenibacillus germinis</name>
    <dbReference type="NCBI Taxonomy" id="2654979"/>
    <lineage>
        <taxon>Bacteria</taxon>
        <taxon>Bacillati</taxon>
        <taxon>Bacillota</taxon>
        <taxon>Bacilli</taxon>
        <taxon>Bacillales</taxon>
        <taxon>Paenibacillaceae</taxon>
        <taxon>Paenibacillus</taxon>
    </lineage>
</organism>
<evidence type="ECO:0000313" key="3">
    <source>
        <dbReference type="EMBL" id="NOU87294.1"/>
    </source>
</evidence>
<dbReference type="InterPro" id="IPR001789">
    <property type="entry name" value="Sig_transdc_resp-reg_receiver"/>
</dbReference>
<name>A0ABX1Z4M0_9BACL</name>
<proteinExistence type="predicted"/>
<dbReference type="InterPro" id="IPR011006">
    <property type="entry name" value="CheY-like_superfamily"/>
</dbReference>
<feature type="modified residue" description="4-aspartylphosphate" evidence="1">
    <location>
        <position position="55"/>
    </location>
</feature>
<dbReference type="RefSeq" id="WP_171690483.1">
    <property type="nucleotide sequence ID" value="NZ_WHOC01000080.1"/>
</dbReference>
<dbReference type="EMBL" id="WHOC01000080">
    <property type="protein sequence ID" value="NOU87294.1"/>
    <property type="molecule type" value="Genomic_DNA"/>
</dbReference>
<keyword evidence="1" id="KW-0597">Phosphoprotein</keyword>
<dbReference type="SUPFAM" id="SSF52172">
    <property type="entry name" value="CheY-like"/>
    <property type="match status" value="1"/>
</dbReference>
<evidence type="ECO:0000259" key="2">
    <source>
        <dbReference type="PROSITE" id="PS50110"/>
    </source>
</evidence>
<keyword evidence="4" id="KW-1185">Reference proteome</keyword>
<dbReference type="SMART" id="SM00448">
    <property type="entry name" value="REC"/>
    <property type="match status" value="1"/>
</dbReference>
<protein>
    <submittedName>
        <fullName evidence="3">Response regulator</fullName>
    </submittedName>
</protein>
<dbReference type="Proteomes" id="UP000658690">
    <property type="component" value="Unassembled WGS sequence"/>
</dbReference>
<dbReference type="PANTHER" id="PTHR43228:SF8">
    <property type="entry name" value="TRANSCRIPTIONAL REGULATORY PROTEIN GLNL"/>
    <property type="match status" value="1"/>
</dbReference>
<dbReference type="PROSITE" id="PS50110">
    <property type="entry name" value="RESPONSE_REGULATORY"/>
    <property type="match status" value="1"/>
</dbReference>
<comment type="caution">
    <text evidence="3">The sequence shown here is derived from an EMBL/GenBank/DDBJ whole genome shotgun (WGS) entry which is preliminary data.</text>
</comment>
<dbReference type="InterPro" id="IPR052048">
    <property type="entry name" value="ST_Response_Regulator"/>
</dbReference>
<dbReference type="PANTHER" id="PTHR43228">
    <property type="entry name" value="TWO-COMPONENT RESPONSE REGULATOR"/>
    <property type="match status" value="1"/>
</dbReference>
<evidence type="ECO:0000313" key="4">
    <source>
        <dbReference type="Proteomes" id="UP000658690"/>
    </source>
</evidence>
<reference evidence="3 4" key="1">
    <citation type="submission" date="2019-10" db="EMBL/GenBank/DDBJ databases">
        <title>Description of Paenibacillus choica sp. nov.</title>
        <authorList>
            <person name="Carlier A."/>
            <person name="Qi S."/>
        </authorList>
    </citation>
    <scope>NUCLEOTIDE SEQUENCE [LARGE SCALE GENOMIC DNA]</scope>
    <source>
        <strain evidence="3 4">LMG 31460</strain>
    </source>
</reference>
<accession>A0ABX1Z4M0</accession>
<evidence type="ECO:0000256" key="1">
    <source>
        <dbReference type="PROSITE-ProRule" id="PRU00169"/>
    </source>
</evidence>
<dbReference type="Gene3D" id="3.40.50.2300">
    <property type="match status" value="1"/>
</dbReference>
<dbReference type="Pfam" id="PF00072">
    <property type="entry name" value="Response_reg"/>
    <property type="match status" value="1"/>
</dbReference>
<sequence>MALSIMIVDDDVVCRSMLQDIIDECGIGEVMGTAEGGIEGARMILKSKPDVVLIDLLMPDQDGIETITQLKNSGYDGKFIMISQIENKDMVGQAYKKGIEFFIHKPINRVEVEHVLSKVNEQWKYERYVSEIKQSLAKLDIAGPSSPRKERKVRDVVKTILMDLGIIGEIGSKDIIALMENAIEHREATSFPPLKELYESVAHTYKQGQKDIEKESKAIEQRIRRTIMAALNNMASIGLTDYSNPKFEYYAPLYFDFQDIRMRMKVMDEELQPDKGKVNIKKFLQVFYMEILEKLNS</sequence>